<dbReference type="AlphaFoldDB" id="A0A0C3BT58"/>
<evidence type="ECO:0000256" key="2">
    <source>
        <dbReference type="SAM" id="SignalP"/>
    </source>
</evidence>
<feature type="signal peptide" evidence="2">
    <location>
        <begin position="1"/>
        <end position="20"/>
    </location>
</feature>
<gene>
    <name evidence="3" type="ORF">M413DRAFT_446788</name>
</gene>
<evidence type="ECO:0000313" key="3">
    <source>
        <dbReference type="EMBL" id="KIM39865.1"/>
    </source>
</evidence>
<reference evidence="4" key="2">
    <citation type="submission" date="2015-01" db="EMBL/GenBank/DDBJ databases">
        <title>Evolutionary Origins and Diversification of the Mycorrhizal Mutualists.</title>
        <authorList>
            <consortium name="DOE Joint Genome Institute"/>
            <consortium name="Mycorrhizal Genomics Consortium"/>
            <person name="Kohler A."/>
            <person name="Kuo A."/>
            <person name="Nagy L.G."/>
            <person name="Floudas D."/>
            <person name="Copeland A."/>
            <person name="Barry K.W."/>
            <person name="Cichocki N."/>
            <person name="Veneault-Fourrey C."/>
            <person name="LaButti K."/>
            <person name="Lindquist E.A."/>
            <person name="Lipzen A."/>
            <person name="Lundell T."/>
            <person name="Morin E."/>
            <person name="Murat C."/>
            <person name="Riley R."/>
            <person name="Ohm R."/>
            <person name="Sun H."/>
            <person name="Tunlid A."/>
            <person name="Henrissat B."/>
            <person name="Grigoriev I.V."/>
            <person name="Hibbett D.S."/>
            <person name="Martin F."/>
        </authorList>
    </citation>
    <scope>NUCLEOTIDE SEQUENCE [LARGE SCALE GENOMIC DNA]</scope>
    <source>
        <strain evidence="4">h7</strain>
    </source>
</reference>
<reference evidence="3 4" key="1">
    <citation type="submission" date="2014-04" db="EMBL/GenBank/DDBJ databases">
        <authorList>
            <consortium name="DOE Joint Genome Institute"/>
            <person name="Kuo A."/>
            <person name="Gay G."/>
            <person name="Dore J."/>
            <person name="Kohler A."/>
            <person name="Nagy L.G."/>
            <person name="Floudas D."/>
            <person name="Copeland A."/>
            <person name="Barry K.W."/>
            <person name="Cichocki N."/>
            <person name="Veneault-Fourrey C."/>
            <person name="LaButti K."/>
            <person name="Lindquist E.A."/>
            <person name="Lipzen A."/>
            <person name="Lundell T."/>
            <person name="Morin E."/>
            <person name="Murat C."/>
            <person name="Sun H."/>
            <person name="Tunlid A."/>
            <person name="Henrissat B."/>
            <person name="Grigoriev I.V."/>
            <person name="Hibbett D.S."/>
            <person name="Martin F."/>
            <person name="Nordberg H.P."/>
            <person name="Cantor M.N."/>
            <person name="Hua S.X."/>
        </authorList>
    </citation>
    <scope>NUCLEOTIDE SEQUENCE [LARGE SCALE GENOMIC DNA]</scope>
    <source>
        <strain evidence="4">h7</strain>
    </source>
</reference>
<evidence type="ECO:0000313" key="4">
    <source>
        <dbReference type="Proteomes" id="UP000053424"/>
    </source>
</evidence>
<keyword evidence="2" id="KW-0732">Signal</keyword>
<organism evidence="3 4">
    <name type="scientific">Hebeloma cylindrosporum</name>
    <dbReference type="NCBI Taxonomy" id="76867"/>
    <lineage>
        <taxon>Eukaryota</taxon>
        <taxon>Fungi</taxon>
        <taxon>Dikarya</taxon>
        <taxon>Basidiomycota</taxon>
        <taxon>Agaricomycotina</taxon>
        <taxon>Agaricomycetes</taxon>
        <taxon>Agaricomycetidae</taxon>
        <taxon>Agaricales</taxon>
        <taxon>Agaricineae</taxon>
        <taxon>Hymenogastraceae</taxon>
        <taxon>Hebeloma</taxon>
    </lineage>
</organism>
<sequence length="227" mass="24854">MLFSLTKALSLLVAASGVFASPLARNRRDTSLFSSVSNISFNNWGGLSSLAGFDDFFGIGNFDGFRNDRVLLVGQQHVCQRQRVSIIQQQLAIIQEVAKQVISQQICDVETQIVVFEQFRGGLRNFRSDLRRQSGHNVGFDASIAILALQLFNQDGTFSNKDFGFRGIDVGKNLRVPSGNNWDDSRSPQSIDDILRIIGDSRNSSVPRPSTNGTVPLPSTNGTISSA</sequence>
<dbReference type="Proteomes" id="UP000053424">
    <property type="component" value="Unassembled WGS sequence"/>
</dbReference>
<proteinExistence type="predicted"/>
<feature type="chain" id="PRO_5002162038" evidence="2">
    <location>
        <begin position="21"/>
        <end position="227"/>
    </location>
</feature>
<name>A0A0C3BT58_HEBCY</name>
<dbReference type="OrthoDB" id="3236720at2759"/>
<feature type="region of interest" description="Disordered" evidence="1">
    <location>
        <begin position="201"/>
        <end position="227"/>
    </location>
</feature>
<dbReference type="HOGENOM" id="CLU_094663_0_0_1"/>
<protein>
    <submittedName>
        <fullName evidence="3">Uncharacterized protein</fullName>
    </submittedName>
</protein>
<dbReference type="EMBL" id="KN831784">
    <property type="protein sequence ID" value="KIM39865.1"/>
    <property type="molecule type" value="Genomic_DNA"/>
</dbReference>
<accession>A0A0C3BT58</accession>
<keyword evidence="4" id="KW-1185">Reference proteome</keyword>
<evidence type="ECO:0000256" key="1">
    <source>
        <dbReference type="SAM" id="MobiDB-lite"/>
    </source>
</evidence>